<dbReference type="RefSeq" id="WP_203003897.1">
    <property type="nucleotide sequence ID" value="NZ_JADWYU010000175.1"/>
</dbReference>
<protein>
    <submittedName>
        <fullName evidence="5">Uncharacterized protein</fullName>
    </submittedName>
</protein>
<feature type="domain" description="Effector-associated" evidence="3">
    <location>
        <begin position="23"/>
        <end position="102"/>
    </location>
</feature>
<organism evidence="5 6">
    <name type="scientific">Frankia nepalensis</name>
    <dbReference type="NCBI Taxonomy" id="1836974"/>
    <lineage>
        <taxon>Bacteria</taxon>
        <taxon>Bacillati</taxon>
        <taxon>Actinomycetota</taxon>
        <taxon>Actinomycetes</taxon>
        <taxon>Frankiales</taxon>
        <taxon>Frankiaceae</taxon>
        <taxon>Frankia</taxon>
    </lineage>
</organism>
<dbReference type="InterPro" id="IPR045431">
    <property type="entry name" value="EAD2"/>
</dbReference>
<evidence type="ECO:0000259" key="4">
    <source>
        <dbReference type="Pfam" id="PF20028"/>
    </source>
</evidence>
<dbReference type="InterPro" id="IPR045450">
    <property type="entry name" value="VMAP_C"/>
</dbReference>
<keyword evidence="6" id="KW-1185">Reference proteome</keyword>
<dbReference type="AlphaFoldDB" id="A0A937RLK8"/>
<evidence type="ECO:0000259" key="2">
    <source>
        <dbReference type="Pfam" id="PF19916"/>
    </source>
</evidence>
<evidence type="ECO:0000259" key="3">
    <source>
        <dbReference type="Pfam" id="PF19956"/>
    </source>
</evidence>
<dbReference type="Pfam" id="PF19956">
    <property type="entry name" value="EAD2"/>
    <property type="match status" value="1"/>
</dbReference>
<dbReference type="InterPro" id="IPR045555">
    <property type="entry name" value="VMAP-M0"/>
</dbReference>
<evidence type="ECO:0000313" key="5">
    <source>
        <dbReference type="EMBL" id="MBL7632592.1"/>
    </source>
</evidence>
<dbReference type="Pfam" id="PF19916">
    <property type="entry name" value="VMAP-M0"/>
    <property type="match status" value="1"/>
</dbReference>
<feature type="domain" description="vWA-MoxR associated protein C-terminal" evidence="4">
    <location>
        <begin position="245"/>
        <end position="482"/>
    </location>
</feature>
<feature type="region of interest" description="Disordered" evidence="1">
    <location>
        <begin position="484"/>
        <end position="504"/>
    </location>
</feature>
<dbReference type="Proteomes" id="UP000604475">
    <property type="component" value="Unassembled WGS sequence"/>
</dbReference>
<evidence type="ECO:0000256" key="1">
    <source>
        <dbReference type="SAM" id="MobiDB-lite"/>
    </source>
</evidence>
<feature type="domain" description="vWA-MoxR associated protein middle region 0" evidence="2">
    <location>
        <begin position="116"/>
        <end position="217"/>
    </location>
</feature>
<reference evidence="5" key="1">
    <citation type="submission" date="2020-12" db="EMBL/GenBank/DDBJ databases">
        <title>Genomic characterization of non-nitrogen-fixing Frankia strains.</title>
        <authorList>
            <person name="Carlos-Shanley C."/>
            <person name="Guerra T."/>
            <person name="Hahn D."/>
        </authorList>
    </citation>
    <scope>NUCLEOTIDE SEQUENCE</scope>
    <source>
        <strain evidence="5">CN6</strain>
    </source>
</reference>
<sequence>MTDPSARSTEDDGPRAEIERRMVEVLDGCLDLQTATSRQLLLDRMEKVSGRSLRIVDHSASRLWFMSLVSACAPDPMHRAALVGALGTIVRDPAVDAALRRLQDEWEAVESTDLAGEAFSTLRVELGNIARPDFAEAYLVASDGRVPQPPPHCRTAWDAFVHLVGVNSEPSGLPPHMIFLERIADRLDPAAGRIAGEWNRRQARGWGFEQRLAEIRHTSSRQVYRHSQIYLTIQFEPDGIDPELFLMSWWRQRDDPRAVVERGTPELVRRDEMERSVAAILQTFDGAVEDRPAAKAIEFILPFELLGTPVERWRMQDSSVPARSIGQDYPVVLRSLERLRTPRWHRAWRRRWDRLMHEPASTGAFWSKPDGQDYLPRLERALAADETLTALILSEPPDDPGGIGLREVAVALRTGLPVIIWNRSPGPGDDFGEALRELVTAHDLAGLPTRARQLRLAASRQPEHDNDSVHLGRHLALLWDDPERQPERGVLVPSPDRPRKGIRP</sequence>
<proteinExistence type="predicted"/>
<comment type="caution">
    <text evidence="5">The sequence shown here is derived from an EMBL/GenBank/DDBJ whole genome shotgun (WGS) entry which is preliminary data.</text>
</comment>
<accession>A0A937RLK8</accession>
<gene>
    <name evidence="5" type="ORF">I7412_36660</name>
</gene>
<name>A0A937RLK8_9ACTN</name>
<evidence type="ECO:0000313" key="6">
    <source>
        <dbReference type="Proteomes" id="UP000604475"/>
    </source>
</evidence>
<dbReference type="EMBL" id="JAEACQ010000342">
    <property type="protein sequence ID" value="MBL7632592.1"/>
    <property type="molecule type" value="Genomic_DNA"/>
</dbReference>
<dbReference type="Pfam" id="PF20028">
    <property type="entry name" value="VMAP-C"/>
    <property type="match status" value="1"/>
</dbReference>